<dbReference type="InParanoid" id="A0A3N4KCA4"/>
<dbReference type="Proteomes" id="UP000277580">
    <property type="component" value="Unassembled WGS sequence"/>
</dbReference>
<dbReference type="AlphaFoldDB" id="A0A3N4KCA4"/>
<proteinExistence type="predicted"/>
<dbReference type="EMBL" id="ML119167">
    <property type="protein sequence ID" value="RPB08164.1"/>
    <property type="molecule type" value="Genomic_DNA"/>
</dbReference>
<gene>
    <name evidence="1" type="ORF">P167DRAFT_549162</name>
</gene>
<evidence type="ECO:0000313" key="2">
    <source>
        <dbReference type="Proteomes" id="UP000277580"/>
    </source>
</evidence>
<organism evidence="1 2">
    <name type="scientific">Morchella conica CCBAS932</name>
    <dbReference type="NCBI Taxonomy" id="1392247"/>
    <lineage>
        <taxon>Eukaryota</taxon>
        <taxon>Fungi</taxon>
        <taxon>Dikarya</taxon>
        <taxon>Ascomycota</taxon>
        <taxon>Pezizomycotina</taxon>
        <taxon>Pezizomycetes</taxon>
        <taxon>Pezizales</taxon>
        <taxon>Morchellaceae</taxon>
        <taxon>Morchella</taxon>
    </lineage>
</organism>
<sequence length="182" mass="20783">MKSWTGLNHGISLDIPRLGKRRAEVPQLAKDLIFIPLEFLTQLRKLEKKYIPGRKVIDIWIRSPPNNILKTSTGLILRSSCKYIRQDYYLVVYQLHVHCQESSVLYENHMMTAQIYIELLEIGHFGSASRHCRSPTDGGSCLMVLFAVICPWRLKPNSFIGLKSLTAIRQDPPSPPAVDVVR</sequence>
<name>A0A3N4KCA4_9PEZI</name>
<reference evidence="1 2" key="1">
    <citation type="journal article" date="2018" name="Nat. Ecol. Evol.">
        <title>Pezizomycetes genomes reveal the molecular basis of ectomycorrhizal truffle lifestyle.</title>
        <authorList>
            <person name="Murat C."/>
            <person name="Payen T."/>
            <person name="Noel B."/>
            <person name="Kuo A."/>
            <person name="Morin E."/>
            <person name="Chen J."/>
            <person name="Kohler A."/>
            <person name="Krizsan K."/>
            <person name="Balestrini R."/>
            <person name="Da Silva C."/>
            <person name="Montanini B."/>
            <person name="Hainaut M."/>
            <person name="Levati E."/>
            <person name="Barry K.W."/>
            <person name="Belfiori B."/>
            <person name="Cichocki N."/>
            <person name="Clum A."/>
            <person name="Dockter R.B."/>
            <person name="Fauchery L."/>
            <person name="Guy J."/>
            <person name="Iotti M."/>
            <person name="Le Tacon F."/>
            <person name="Lindquist E.A."/>
            <person name="Lipzen A."/>
            <person name="Malagnac F."/>
            <person name="Mello A."/>
            <person name="Molinier V."/>
            <person name="Miyauchi S."/>
            <person name="Poulain J."/>
            <person name="Riccioni C."/>
            <person name="Rubini A."/>
            <person name="Sitrit Y."/>
            <person name="Splivallo R."/>
            <person name="Traeger S."/>
            <person name="Wang M."/>
            <person name="Zifcakova L."/>
            <person name="Wipf D."/>
            <person name="Zambonelli A."/>
            <person name="Paolocci F."/>
            <person name="Nowrousian M."/>
            <person name="Ottonello S."/>
            <person name="Baldrian P."/>
            <person name="Spatafora J.W."/>
            <person name="Henrissat B."/>
            <person name="Nagy L.G."/>
            <person name="Aury J.M."/>
            <person name="Wincker P."/>
            <person name="Grigoriev I.V."/>
            <person name="Bonfante P."/>
            <person name="Martin F.M."/>
        </authorList>
    </citation>
    <scope>NUCLEOTIDE SEQUENCE [LARGE SCALE GENOMIC DNA]</scope>
    <source>
        <strain evidence="1 2">CCBAS932</strain>
    </source>
</reference>
<keyword evidence="2" id="KW-1185">Reference proteome</keyword>
<evidence type="ECO:0000313" key="1">
    <source>
        <dbReference type="EMBL" id="RPB08164.1"/>
    </source>
</evidence>
<protein>
    <submittedName>
        <fullName evidence="1">Uncharacterized protein</fullName>
    </submittedName>
</protein>
<accession>A0A3N4KCA4</accession>